<proteinExistence type="predicted"/>
<reference evidence="6 7" key="1">
    <citation type="submission" date="2017-02" db="EMBL/GenBank/DDBJ databases">
        <authorList>
            <person name="Peterson S.W."/>
        </authorList>
    </citation>
    <scope>NUCLEOTIDE SEQUENCE [LARGE SCALE GENOMIC DNA]</scope>
    <source>
        <strain evidence="6 7">ATCC 49788</strain>
    </source>
</reference>
<evidence type="ECO:0000256" key="2">
    <source>
        <dbReference type="ARBA" id="ARBA00023027"/>
    </source>
</evidence>
<accession>A0A1T4W646</accession>
<dbReference type="SUPFAM" id="SSF48179">
    <property type="entry name" value="6-phosphogluconate dehydrogenase C-terminal domain-like"/>
    <property type="match status" value="1"/>
</dbReference>
<dbReference type="InterPro" id="IPR008927">
    <property type="entry name" value="6-PGluconate_DH-like_C_sf"/>
</dbReference>
<dbReference type="STRING" id="92487.SAMN02745130_01163"/>
<keyword evidence="7" id="KW-1185">Reference proteome</keyword>
<evidence type="ECO:0000259" key="5">
    <source>
        <dbReference type="Pfam" id="PF14833"/>
    </source>
</evidence>
<dbReference type="InterPro" id="IPR036291">
    <property type="entry name" value="NAD(P)-bd_dom_sf"/>
</dbReference>
<evidence type="ECO:0000256" key="1">
    <source>
        <dbReference type="ARBA" id="ARBA00023002"/>
    </source>
</evidence>
<dbReference type="PIRSF" id="PIRSF000103">
    <property type="entry name" value="HIBADH"/>
    <property type="match status" value="1"/>
</dbReference>
<dbReference type="GO" id="GO:0016491">
    <property type="term" value="F:oxidoreductase activity"/>
    <property type="evidence" value="ECO:0007669"/>
    <property type="project" value="UniProtKB-KW"/>
</dbReference>
<protein>
    <submittedName>
        <fullName evidence="6">2-hydroxy-3-oxopropionate reductase</fullName>
    </submittedName>
</protein>
<dbReference type="Proteomes" id="UP000190460">
    <property type="component" value="Unassembled WGS sequence"/>
</dbReference>
<sequence>MSTANLPRLGLIGAGIMGRPMGLNLLKAGYALGVYARRPETATPLTHAGANLYASPAALAAEADIIITVVSDTPDVEAILFGEHGLVAAAKPGLLIIDMSTISPLATQEFAQRLGTQGLRMLDAPVSGGEAGAIAGTLTIMVGGQAEDFAEALPVLSALGKTITLIGEHGAGQVVKACNNLIIAQTVIAVSEAFAIAQASGVDLEKMRTALAGGFAGSKVMEVHAKRIIEENYTPGFKAKLHAKDLRIAANTIQSLGLNLPSSQLAVNYMHELVEQGQGELDSSALAKIVQQLA</sequence>
<dbReference type="InterPro" id="IPR029154">
    <property type="entry name" value="HIBADH-like_NADP-bd"/>
</dbReference>
<dbReference type="PANTHER" id="PTHR43060:SF15">
    <property type="entry name" value="3-HYDROXYISOBUTYRATE DEHYDROGENASE-LIKE 1, MITOCHONDRIAL-RELATED"/>
    <property type="match status" value="1"/>
</dbReference>
<dbReference type="InterPro" id="IPR015815">
    <property type="entry name" value="HIBADH-related"/>
</dbReference>
<evidence type="ECO:0000256" key="3">
    <source>
        <dbReference type="PIRSR" id="PIRSR000103-1"/>
    </source>
</evidence>
<dbReference type="Pfam" id="PF03446">
    <property type="entry name" value="NAD_binding_2"/>
    <property type="match status" value="1"/>
</dbReference>
<name>A0A1T4W646_9GAMM</name>
<dbReference type="PANTHER" id="PTHR43060">
    <property type="entry name" value="3-HYDROXYISOBUTYRATE DEHYDROGENASE-LIKE 1, MITOCHONDRIAL-RELATED"/>
    <property type="match status" value="1"/>
</dbReference>
<dbReference type="Pfam" id="PF14833">
    <property type="entry name" value="NAD_binding_11"/>
    <property type="match status" value="1"/>
</dbReference>
<dbReference type="EMBL" id="FUYB01000003">
    <property type="protein sequence ID" value="SKA72667.1"/>
    <property type="molecule type" value="Genomic_DNA"/>
</dbReference>
<organism evidence="6 7">
    <name type="scientific">Thiothrix eikelboomii</name>
    <dbReference type="NCBI Taxonomy" id="92487"/>
    <lineage>
        <taxon>Bacteria</taxon>
        <taxon>Pseudomonadati</taxon>
        <taxon>Pseudomonadota</taxon>
        <taxon>Gammaproteobacteria</taxon>
        <taxon>Thiotrichales</taxon>
        <taxon>Thiotrichaceae</taxon>
        <taxon>Thiothrix</taxon>
    </lineage>
</organism>
<feature type="active site" evidence="3">
    <location>
        <position position="176"/>
    </location>
</feature>
<feature type="domain" description="3-hydroxyisobutyrate dehydrogenase-like NAD-binding" evidence="5">
    <location>
        <begin position="170"/>
        <end position="289"/>
    </location>
</feature>
<dbReference type="OrthoDB" id="9804542at2"/>
<dbReference type="GO" id="GO:0051287">
    <property type="term" value="F:NAD binding"/>
    <property type="evidence" value="ECO:0007669"/>
    <property type="project" value="InterPro"/>
</dbReference>
<feature type="domain" description="6-phosphogluconate dehydrogenase NADP-binding" evidence="4">
    <location>
        <begin position="9"/>
        <end position="167"/>
    </location>
</feature>
<dbReference type="Gene3D" id="3.40.50.720">
    <property type="entry name" value="NAD(P)-binding Rossmann-like Domain"/>
    <property type="match status" value="1"/>
</dbReference>
<dbReference type="RefSeq" id="WP_078921635.1">
    <property type="nucleotide sequence ID" value="NZ_FUYB01000003.1"/>
</dbReference>
<dbReference type="GO" id="GO:0050661">
    <property type="term" value="F:NADP binding"/>
    <property type="evidence" value="ECO:0007669"/>
    <property type="project" value="InterPro"/>
</dbReference>
<dbReference type="AlphaFoldDB" id="A0A1T4W646"/>
<dbReference type="InterPro" id="IPR006115">
    <property type="entry name" value="6PGDH_NADP-bd"/>
</dbReference>
<evidence type="ECO:0000313" key="7">
    <source>
        <dbReference type="Proteomes" id="UP000190460"/>
    </source>
</evidence>
<evidence type="ECO:0000313" key="6">
    <source>
        <dbReference type="EMBL" id="SKA72667.1"/>
    </source>
</evidence>
<keyword evidence="2" id="KW-0520">NAD</keyword>
<dbReference type="Gene3D" id="1.10.1040.10">
    <property type="entry name" value="N-(1-d-carboxylethyl)-l-norvaline Dehydrogenase, domain 2"/>
    <property type="match status" value="1"/>
</dbReference>
<gene>
    <name evidence="6" type="ORF">SAMN02745130_01163</name>
</gene>
<dbReference type="InterPro" id="IPR013328">
    <property type="entry name" value="6PGD_dom2"/>
</dbReference>
<evidence type="ECO:0000259" key="4">
    <source>
        <dbReference type="Pfam" id="PF03446"/>
    </source>
</evidence>
<keyword evidence="1" id="KW-0560">Oxidoreductase</keyword>
<dbReference type="SUPFAM" id="SSF51735">
    <property type="entry name" value="NAD(P)-binding Rossmann-fold domains"/>
    <property type="match status" value="1"/>
</dbReference>